<evidence type="ECO:0000313" key="2">
    <source>
        <dbReference type="Proteomes" id="UP000276215"/>
    </source>
</evidence>
<proteinExistence type="predicted"/>
<organism evidence="1 2">
    <name type="scientific">Choiromyces venosus 120613-1</name>
    <dbReference type="NCBI Taxonomy" id="1336337"/>
    <lineage>
        <taxon>Eukaryota</taxon>
        <taxon>Fungi</taxon>
        <taxon>Dikarya</taxon>
        <taxon>Ascomycota</taxon>
        <taxon>Pezizomycotina</taxon>
        <taxon>Pezizomycetes</taxon>
        <taxon>Pezizales</taxon>
        <taxon>Tuberaceae</taxon>
        <taxon>Choiromyces</taxon>
    </lineage>
</organism>
<sequence length="51" mass="5562">MSPVNPSAKRGKAIIPHRPAVIIAYRCLEVLISFREIHTVISVSKSTASDT</sequence>
<dbReference type="Proteomes" id="UP000276215">
    <property type="component" value="Unassembled WGS sequence"/>
</dbReference>
<reference evidence="1 2" key="1">
    <citation type="journal article" date="2018" name="Nat. Ecol. Evol.">
        <title>Pezizomycetes genomes reveal the molecular basis of ectomycorrhizal truffle lifestyle.</title>
        <authorList>
            <person name="Murat C."/>
            <person name="Payen T."/>
            <person name="Noel B."/>
            <person name="Kuo A."/>
            <person name="Morin E."/>
            <person name="Chen J."/>
            <person name="Kohler A."/>
            <person name="Krizsan K."/>
            <person name="Balestrini R."/>
            <person name="Da Silva C."/>
            <person name="Montanini B."/>
            <person name="Hainaut M."/>
            <person name="Levati E."/>
            <person name="Barry K.W."/>
            <person name="Belfiori B."/>
            <person name="Cichocki N."/>
            <person name="Clum A."/>
            <person name="Dockter R.B."/>
            <person name="Fauchery L."/>
            <person name="Guy J."/>
            <person name="Iotti M."/>
            <person name="Le Tacon F."/>
            <person name="Lindquist E.A."/>
            <person name="Lipzen A."/>
            <person name="Malagnac F."/>
            <person name="Mello A."/>
            <person name="Molinier V."/>
            <person name="Miyauchi S."/>
            <person name="Poulain J."/>
            <person name="Riccioni C."/>
            <person name="Rubini A."/>
            <person name="Sitrit Y."/>
            <person name="Splivallo R."/>
            <person name="Traeger S."/>
            <person name="Wang M."/>
            <person name="Zifcakova L."/>
            <person name="Wipf D."/>
            <person name="Zambonelli A."/>
            <person name="Paolocci F."/>
            <person name="Nowrousian M."/>
            <person name="Ottonello S."/>
            <person name="Baldrian P."/>
            <person name="Spatafora J.W."/>
            <person name="Henrissat B."/>
            <person name="Nagy L.G."/>
            <person name="Aury J.M."/>
            <person name="Wincker P."/>
            <person name="Grigoriev I.V."/>
            <person name="Bonfante P."/>
            <person name="Martin F.M."/>
        </authorList>
    </citation>
    <scope>NUCLEOTIDE SEQUENCE [LARGE SCALE GENOMIC DNA]</scope>
    <source>
        <strain evidence="1 2">120613-1</strain>
    </source>
</reference>
<evidence type="ECO:0000313" key="1">
    <source>
        <dbReference type="EMBL" id="RPB02918.1"/>
    </source>
</evidence>
<protein>
    <submittedName>
        <fullName evidence="1">Uncharacterized protein</fullName>
    </submittedName>
</protein>
<keyword evidence="2" id="KW-1185">Reference proteome</keyword>
<dbReference type="AlphaFoldDB" id="A0A3N4K080"/>
<accession>A0A3N4K080</accession>
<gene>
    <name evidence="1" type="ORF">L873DRAFT_1732468</name>
</gene>
<name>A0A3N4K080_9PEZI</name>
<dbReference type="EMBL" id="ML120365">
    <property type="protein sequence ID" value="RPB02918.1"/>
    <property type="molecule type" value="Genomic_DNA"/>
</dbReference>